<dbReference type="InterPro" id="IPR029059">
    <property type="entry name" value="AB_hydrolase_5"/>
</dbReference>
<accession>A0A8J9T0I7</accession>
<dbReference type="Pfam" id="PF12695">
    <property type="entry name" value="Abhydrolase_5"/>
    <property type="match status" value="1"/>
</dbReference>
<dbReference type="EMBL" id="OU594952">
    <property type="protein sequence ID" value="CAG9279240.1"/>
    <property type="molecule type" value="Genomic_DNA"/>
</dbReference>
<proteinExistence type="predicted"/>
<dbReference type="GO" id="GO:0016787">
    <property type="term" value="F:hydrolase activity"/>
    <property type="evidence" value="ECO:0007669"/>
    <property type="project" value="InterPro"/>
</dbReference>
<name>A0A8J9T0I7_PHATR</name>
<dbReference type="Proteomes" id="UP000836788">
    <property type="component" value="Chromosome 11"/>
</dbReference>
<feature type="domain" description="Alpha/beta hydrolase fold-5" evidence="2">
    <location>
        <begin position="87"/>
        <end position="255"/>
    </location>
</feature>
<evidence type="ECO:0000256" key="1">
    <source>
        <dbReference type="SAM" id="MobiDB-lite"/>
    </source>
</evidence>
<evidence type="ECO:0000259" key="2">
    <source>
        <dbReference type="Pfam" id="PF12695"/>
    </source>
</evidence>
<feature type="region of interest" description="Disordered" evidence="1">
    <location>
        <begin position="1"/>
        <end position="23"/>
    </location>
</feature>
<dbReference type="InterPro" id="IPR029058">
    <property type="entry name" value="AB_hydrolase_fold"/>
</dbReference>
<dbReference type="Gene3D" id="3.40.50.1820">
    <property type="entry name" value="alpha/beta hydrolase"/>
    <property type="match status" value="1"/>
</dbReference>
<protein>
    <recommendedName>
        <fullName evidence="2">Alpha/beta hydrolase fold-5 domain-containing protein</fullName>
    </recommendedName>
</protein>
<dbReference type="SUPFAM" id="SSF53474">
    <property type="entry name" value="alpha/beta-Hydrolases"/>
    <property type="match status" value="1"/>
</dbReference>
<dbReference type="AlphaFoldDB" id="A0A8J9T0I7"/>
<gene>
    <name evidence="3" type="ORF">PTTT1_LOCUS9458</name>
</gene>
<reference evidence="3" key="1">
    <citation type="submission" date="2022-02" db="EMBL/GenBank/DDBJ databases">
        <authorList>
            <person name="Giguere J D."/>
        </authorList>
    </citation>
    <scope>NUCLEOTIDE SEQUENCE</scope>
    <source>
        <strain evidence="3">CCAP 1055/1</strain>
    </source>
</reference>
<evidence type="ECO:0000313" key="3">
    <source>
        <dbReference type="EMBL" id="CAG9279240.1"/>
    </source>
</evidence>
<organism evidence="3">
    <name type="scientific">Phaeodactylum tricornutum</name>
    <name type="common">Diatom</name>
    <dbReference type="NCBI Taxonomy" id="2850"/>
    <lineage>
        <taxon>Eukaryota</taxon>
        <taxon>Sar</taxon>
        <taxon>Stramenopiles</taxon>
        <taxon>Ochrophyta</taxon>
        <taxon>Bacillariophyta</taxon>
        <taxon>Bacillariophyceae</taxon>
        <taxon>Bacillariophycidae</taxon>
        <taxon>Naviculales</taxon>
        <taxon>Phaeodactylaceae</taxon>
        <taxon>Phaeodactylum</taxon>
    </lineage>
</organism>
<sequence>MSSKQEQSNRRLQIPPTFTSPPSELALLHTPQAFRSDAAIDEMRSAALAGMCSSGDGSDGSCLSPYRNFCHIPFVPDANRFGKSPIGVVFYGGGLVDPRAYSPLAATLTERYGLPVVIPVFGNDLAFNASSCLSGRLSMAQADFDGVEKWVLVGHSFGGVAASVDLWLSLQGKGDVDIDSIAGLVMLAADVQPTTGCGPIDFSRTTIPMASVLASEDRVLNFTRFNINRGNFPANDTFYLNILGGNHGGFGDYDDTEFAALFNQNDGIATIPKAVQWDISTAAIYHVASRAGLILPTASMPKETTPSYGPEVHIQFLCIAIFLILAFMC</sequence>